<evidence type="ECO:0000313" key="2">
    <source>
        <dbReference type="EMBL" id="CAE8596844.1"/>
    </source>
</evidence>
<dbReference type="AlphaFoldDB" id="A0A813E8P8"/>
<name>A0A813E8P8_POLGL</name>
<sequence>MIVSTGGGLADYSAPPTAFALKMRPWLMTLFGLLTCVAGARLAAFDVTGGFFLAVASLMGYLAVRKGVNAGWMLVLAVALFSNALLDAFLVLALAMKLNWQLVAHNESWLSNVARIFVIVGPVLEMAAACLCWNVYKDHLSNMSSSEAFLLDPEQTVQPAGYSSLGGQSTSRASVRQEGAASRSFAAFSGSGHRLSV</sequence>
<proteinExistence type="predicted"/>
<reference evidence="2" key="1">
    <citation type="submission" date="2021-02" db="EMBL/GenBank/DDBJ databases">
        <authorList>
            <person name="Dougan E. K."/>
            <person name="Rhodes N."/>
            <person name="Thang M."/>
            <person name="Chan C."/>
        </authorList>
    </citation>
    <scope>NUCLEOTIDE SEQUENCE</scope>
</reference>
<feature type="transmembrane region" description="Helical" evidence="1">
    <location>
        <begin position="116"/>
        <end position="136"/>
    </location>
</feature>
<keyword evidence="1" id="KW-0812">Transmembrane</keyword>
<dbReference type="Proteomes" id="UP000654075">
    <property type="component" value="Unassembled WGS sequence"/>
</dbReference>
<keyword evidence="1" id="KW-0472">Membrane</keyword>
<comment type="caution">
    <text evidence="2">The sequence shown here is derived from an EMBL/GenBank/DDBJ whole genome shotgun (WGS) entry which is preliminary data.</text>
</comment>
<feature type="transmembrane region" description="Helical" evidence="1">
    <location>
        <begin position="31"/>
        <end position="64"/>
    </location>
</feature>
<protein>
    <submittedName>
        <fullName evidence="2">Uncharacterized protein</fullName>
    </submittedName>
</protein>
<dbReference type="OrthoDB" id="10628707at2759"/>
<evidence type="ECO:0000256" key="1">
    <source>
        <dbReference type="SAM" id="Phobius"/>
    </source>
</evidence>
<evidence type="ECO:0000313" key="3">
    <source>
        <dbReference type="Proteomes" id="UP000654075"/>
    </source>
</evidence>
<gene>
    <name evidence="2" type="ORF">PGLA1383_LOCUS15302</name>
</gene>
<feature type="transmembrane region" description="Helical" evidence="1">
    <location>
        <begin position="71"/>
        <end position="96"/>
    </location>
</feature>
<keyword evidence="1" id="KW-1133">Transmembrane helix</keyword>
<keyword evidence="3" id="KW-1185">Reference proteome</keyword>
<accession>A0A813E8P8</accession>
<organism evidence="2 3">
    <name type="scientific">Polarella glacialis</name>
    <name type="common">Dinoflagellate</name>
    <dbReference type="NCBI Taxonomy" id="89957"/>
    <lineage>
        <taxon>Eukaryota</taxon>
        <taxon>Sar</taxon>
        <taxon>Alveolata</taxon>
        <taxon>Dinophyceae</taxon>
        <taxon>Suessiales</taxon>
        <taxon>Suessiaceae</taxon>
        <taxon>Polarella</taxon>
    </lineage>
</organism>
<dbReference type="EMBL" id="CAJNNV010008960">
    <property type="protein sequence ID" value="CAE8596844.1"/>
    <property type="molecule type" value="Genomic_DNA"/>
</dbReference>